<feature type="transmembrane region" description="Helical" evidence="1">
    <location>
        <begin position="49"/>
        <end position="67"/>
    </location>
</feature>
<gene>
    <name evidence="2" type="ORF">EI42_04823</name>
</gene>
<comment type="caution">
    <text evidence="2">The sequence shown here is derived from an EMBL/GenBank/DDBJ whole genome shotgun (WGS) entry which is preliminary data.</text>
</comment>
<protein>
    <submittedName>
        <fullName evidence="2">Uncharacterized protein</fullName>
    </submittedName>
</protein>
<feature type="transmembrane region" description="Helical" evidence="1">
    <location>
        <begin position="111"/>
        <end position="129"/>
    </location>
</feature>
<reference evidence="2 3" key="1">
    <citation type="submission" date="2018-06" db="EMBL/GenBank/DDBJ databases">
        <title>Genomic Encyclopedia of Archaeal and Bacterial Type Strains, Phase II (KMG-II): from individual species to whole genera.</title>
        <authorList>
            <person name="Goeker M."/>
        </authorList>
    </citation>
    <scope>NUCLEOTIDE SEQUENCE [LARGE SCALE GENOMIC DNA]</scope>
    <source>
        <strain evidence="2 3">ATCC BAA-1881</strain>
    </source>
</reference>
<feature type="transmembrane region" description="Helical" evidence="1">
    <location>
        <begin position="26"/>
        <end position="43"/>
    </location>
</feature>
<proteinExistence type="predicted"/>
<keyword evidence="3" id="KW-1185">Reference proteome</keyword>
<dbReference type="EMBL" id="QKUF01000024">
    <property type="protein sequence ID" value="PZW23900.1"/>
    <property type="molecule type" value="Genomic_DNA"/>
</dbReference>
<accession>A0A326U405</accession>
<evidence type="ECO:0000313" key="3">
    <source>
        <dbReference type="Proteomes" id="UP000248806"/>
    </source>
</evidence>
<dbReference type="Proteomes" id="UP000248806">
    <property type="component" value="Unassembled WGS sequence"/>
</dbReference>
<organism evidence="2 3">
    <name type="scientific">Thermosporothrix hazakensis</name>
    <dbReference type="NCBI Taxonomy" id="644383"/>
    <lineage>
        <taxon>Bacteria</taxon>
        <taxon>Bacillati</taxon>
        <taxon>Chloroflexota</taxon>
        <taxon>Ktedonobacteria</taxon>
        <taxon>Ktedonobacterales</taxon>
        <taxon>Thermosporotrichaceae</taxon>
        <taxon>Thermosporothrix</taxon>
    </lineage>
</organism>
<keyword evidence="1" id="KW-0472">Membrane</keyword>
<sequence>MKLERLAEMDYEAAQSEKRDKLNGRLQVWSLLIALVGAFGLASVQSGSIAYIVGVLPLLVACLARYVRHSEAVLDQVKEYLFQKELELKYTGYECWRVKHKQAKSGEHLRAFRSCAVLIDVIATGSLAIRLAEHSIVLSVVVVFLEALVICLTCYWLSDTKRK</sequence>
<keyword evidence="1" id="KW-0812">Transmembrane</keyword>
<evidence type="ECO:0000313" key="2">
    <source>
        <dbReference type="EMBL" id="PZW23900.1"/>
    </source>
</evidence>
<keyword evidence="1" id="KW-1133">Transmembrane helix</keyword>
<name>A0A326U405_THEHA</name>
<dbReference type="AlphaFoldDB" id="A0A326U405"/>
<feature type="transmembrane region" description="Helical" evidence="1">
    <location>
        <begin position="135"/>
        <end position="157"/>
    </location>
</feature>
<evidence type="ECO:0000256" key="1">
    <source>
        <dbReference type="SAM" id="Phobius"/>
    </source>
</evidence>